<dbReference type="CDD" id="cd02136">
    <property type="entry name" value="PnbA_NfnB-like"/>
    <property type="match status" value="1"/>
</dbReference>
<evidence type="ECO:0000256" key="3">
    <source>
        <dbReference type="ARBA" id="ARBA00022630"/>
    </source>
</evidence>
<evidence type="ECO:0000313" key="8">
    <source>
        <dbReference type="Proteomes" id="UP001596456"/>
    </source>
</evidence>
<dbReference type="PANTHER" id="PTHR43673">
    <property type="entry name" value="NAD(P)H NITROREDUCTASE YDGI-RELATED"/>
    <property type="match status" value="1"/>
</dbReference>
<organism evidence="7 8">
    <name type="scientific">Rhodocista pekingensis</name>
    <dbReference type="NCBI Taxonomy" id="201185"/>
    <lineage>
        <taxon>Bacteria</taxon>
        <taxon>Pseudomonadati</taxon>
        <taxon>Pseudomonadota</taxon>
        <taxon>Alphaproteobacteria</taxon>
        <taxon>Rhodospirillales</taxon>
        <taxon>Azospirillaceae</taxon>
        <taxon>Rhodocista</taxon>
    </lineage>
</organism>
<dbReference type="InterPro" id="IPR000415">
    <property type="entry name" value="Nitroreductase-like"/>
</dbReference>
<dbReference type="RefSeq" id="WP_377359602.1">
    <property type="nucleotide sequence ID" value="NZ_JBHTCM010000011.1"/>
</dbReference>
<comment type="similarity">
    <text evidence="2">Belongs to the nitroreductase family.</text>
</comment>
<reference evidence="8" key="1">
    <citation type="journal article" date="2019" name="Int. J. Syst. Evol. Microbiol.">
        <title>The Global Catalogue of Microorganisms (GCM) 10K type strain sequencing project: providing services to taxonomists for standard genome sequencing and annotation.</title>
        <authorList>
            <consortium name="The Broad Institute Genomics Platform"/>
            <consortium name="The Broad Institute Genome Sequencing Center for Infectious Disease"/>
            <person name="Wu L."/>
            <person name="Ma J."/>
        </authorList>
    </citation>
    <scope>NUCLEOTIDE SEQUENCE [LARGE SCALE GENOMIC DNA]</scope>
    <source>
        <strain evidence="8">CGMCC 1.16275</strain>
    </source>
</reference>
<comment type="cofactor">
    <cofactor evidence="1">
        <name>FMN</name>
        <dbReference type="ChEBI" id="CHEBI:58210"/>
    </cofactor>
</comment>
<keyword evidence="4" id="KW-0288">FMN</keyword>
<dbReference type="InterPro" id="IPR029479">
    <property type="entry name" value="Nitroreductase"/>
</dbReference>
<evidence type="ECO:0000256" key="5">
    <source>
        <dbReference type="ARBA" id="ARBA00023002"/>
    </source>
</evidence>
<accession>A0ABW2KYJ7</accession>
<protein>
    <submittedName>
        <fullName evidence="7">Nitroreductase</fullName>
    </submittedName>
</protein>
<feature type="domain" description="Nitroreductase" evidence="6">
    <location>
        <begin position="21"/>
        <end position="211"/>
    </location>
</feature>
<name>A0ABW2KYJ7_9PROT</name>
<gene>
    <name evidence="7" type="ORF">ACFQPS_12910</name>
</gene>
<dbReference type="Gene3D" id="3.40.109.10">
    <property type="entry name" value="NADH Oxidase"/>
    <property type="match status" value="1"/>
</dbReference>
<dbReference type="Proteomes" id="UP001596456">
    <property type="component" value="Unassembled WGS sequence"/>
</dbReference>
<keyword evidence="3" id="KW-0285">Flavoprotein</keyword>
<proteinExistence type="inferred from homology"/>
<sequence>MADGELPCCGIDLAATPLEAIESRRSVRSFLPTRVPRETVERILTAAARAPSGTNMQPWQVHALAGLARERLCRAVMHAYETAAPGPAMEYRYYPDSFAEPYLSRRKAVGAALYALLNISRDDRAGMHRQHGRNYLFFDAPVGLIFTIDRRLEIGSWLDYGTFLQSIMVAARQFGLHTCPQAAWAAYGGIVRHELGIPDDRMVVGGIALGYEDPTAPENALRTERAPLSEWARFEGWD</sequence>
<evidence type="ECO:0000313" key="7">
    <source>
        <dbReference type="EMBL" id="MFC7334065.1"/>
    </source>
</evidence>
<evidence type="ECO:0000256" key="4">
    <source>
        <dbReference type="ARBA" id="ARBA00022643"/>
    </source>
</evidence>
<dbReference type="Pfam" id="PF00881">
    <property type="entry name" value="Nitroreductase"/>
    <property type="match status" value="1"/>
</dbReference>
<evidence type="ECO:0000256" key="1">
    <source>
        <dbReference type="ARBA" id="ARBA00001917"/>
    </source>
</evidence>
<keyword evidence="8" id="KW-1185">Reference proteome</keyword>
<comment type="caution">
    <text evidence="7">The sequence shown here is derived from an EMBL/GenBank/DDBJ whole genome shotgun (WGS) entry which is preliminary data.</text>
</comment>
<dbReference type="EMBL" id="JBHTCM010000011">
    <property type="protein sequence ID" value="MFC7334065.1"/>
    <property type="molecule type" value="Genomic_DNA"/>
</dbReference>
<dbReference type="PANTHER" id="PTHR43673:SF2">
    <property type="entry name" value="NITROREDUCTASE"/>
    <property type="match status" value="1"/>
</dbReference>
<evidence type="ECO:0000259" key="6">
    <source>
        <dbReference type="Pfam" id="PF00881"/>
    </source>
</evidence>
<evidence type="ECO:0000256" key="2">
    <source>
        <dbReference type="ARBA" id="ARBA00007118"/>
    </source>
</evidence>
<dbReference type="SUPFAM" id="SSF55469">
    <property type="entry name" value="FMN-dependent nitroreductase-like"/>
    <property type="match status" value="1"/>
</dbReference>
<keyword evidence="5" id="KW-0560">Oxidoreductase</keyword>